<keyword evidence="2" id="KW-1185">Reference proteome</keyword>
<sequence length="89" mass="10265">MASPEFARQIAGYGLTTAGILYRLPDHPSILQEYVWQDYDLSPQFPELKRFLAFWQAKLEGRLYRVTVAHRDLIGPAELSTIDGEFQLH</sequence>
<dbReference type="KEGG" id="paqt:E8L99_22500"/>
<evidence type="ECO:0008006" key="3">
    <source>
        <dbReference type="Google" id="ProtNLM"/>
    </source>
</evidence>
<dbReference type="AlphaFoldDB" id="A0A4D7QWQ2"/>
<gene>
    <name evidence="1" type="ORF">E8L99_22500</name>
</gene>
<organism evidence="1 2">
    <name type="scientific">Phreatobacter aquaticus</name>
    <dbReference type="NCBI Taxonomy" id="2570229"/>
    <lineage>
        <taxon>Bacteria</taxon>
        <taxon>Pseudomonadati</taxon>
        <taxon>Pseudomonadota</taxon>
        <taxon>Alphaproteobacteria</taxon>
        <taxon>Hyphomicrobiales</taxon>
        <taxon>Phreatobacteraceae</taxon>
        <taxon>Phreatobacter</taxon>
    </lineage>
</organism>
<dbReference type="Proteomes" id="UP000298588">
    <property type="component" value="Chromosome"/>
</dbReference>
<evidence type="ECO:0000313" key="2">
    <source>
        <dbReference type="Proteomes" id="UP000298588"/>
    </source>
</evidence>
<evidence type="ECO:0000313" key="1">
    <source>
        <dbReference type="EMBL" id="QCK88332.1"/>
    </source>
</evidence>
<name>A0A4D7QWQ2_9HYPH</name>
<dbReference type="RefSeq" id="WP_137101659.1">
    <property type="nucleotide sequence ID" value="NZ_CP039865.1"/>
</dbReference>
<dbReference type="InterPro" id="IPR009354">
    <property type="entry name" value="Usg"/>
</dbReference>
<protein>
    <recommendedName>
        <fullName evidence="3">Protein usg</fullName>
    </recommendedName>
</protein>
<proteinExistence type="predicted"/>
<reference evidence="1 2" key="1">
    <citation type="submission" date="2019-04" db="EMBL/GenBank/DDBJ databases">
        <title>Phreatobacter aquaticus sp. nov.</title>
        <authorList>
            <person name="Choi A."/>
            <person name="Baek K."/>
        </authorList>
    </citation>
    <scope>NUCLEOTIDE SEQUENCE [LARGE SCALE GENOMIC DNA]</scope>
    <source>
        <strain evidence="1 2">NMCR1094</strain>
    </source>
</reference>
<dbReference type="EMBL" id="CP039865">
    <property type="protein sequence ID" value="QCK88332.1"/>
    <property type="molecule type" value="Genomic_DNA"/>
</dbReference>
<dbReference type="Pfam" id="PF06233">
    <property type="entry name" value="Usg"/>
    <property type="match status" value="1"/>
</dbReference>
<accession>A0A4D7QWQ2</accession>
<dbReference type="OrthoDB" id="9811054at2"/>